<dbReference type="EnsemblFungi" id="EJT72856">
    <property type="protein sequence ID" value="EJT72856"/>
    <property type="gene ID" value="GGTG_09708"/>
</dbReference>
<gene>
    <name evidence="3" type="primary">20350166</name>
    <name evidence="2" type="ORF">GGTG_09708</name>
</gene>
<dbReference type="VEuPathDB" id="FungiDB:GGTG_09708"/>
<dbReference type="AlphaFoldDB" id="J3P873"/>
<reference evidence="2" key="2">
    <citation type="submission" date="2010-07" db="EMBL/GenBank/DDBJ databases">
        <authorList>
            <consortium name="The Broad Institute Genome Sequencing Platform"/>
            <consortium name="Broad Institute Genome Sequencing Center for Infectious Disease"/>
            <person name="Ma L.-J."/>
            <person name="Dead R."/>
            <person name="Young S."/>
            <person name="Zeng Q."/>
            <person name="Koehrsen M."/>
            <person name="Alvarado L."/>
            <person name="Berlin A."/>
            <person name="Chapman S.B."/>
            <person name="Chen Z."/>
            <person name="Freedman E."/>
            <person name="Gellesch M."/>
            <person name="Goldberg J."/>
            <person name="Griggs A."/>
            <person name="Gujja S."/>
            <person name="Heilman E.R."/>
            <person name="Heiman D."/>
            <person name="Hepburn T."/>
            <person name="Howarth C."/>
            <person name="Jen D."/>
            <person name="Larson L."/>
            <person name="Mehta T."/>
            <person name="Neiman D."/>
            <person name="Pearson M."/>
            <person name="Roberts A."/>
            <person name="Saif S."/>
            <person name="Shea T."/>
            <person name="Shenoy N."/>
            <person name="Sisk P."/>
            <person name="Stolte C."/>
            <person name="Sykes S."/>
            <person name="Walk T."/>
            <person name="White J."/>
            <person name="Yandava C."/>
            <person name="Haas B."/>
            <person name="Nusbaum C."/>
            <person name="Birren B."/>
        </authorList>
    </citation>
    <scope>NUCLEOTIDE SEQUENCE</scope>
    <source>
        <strain evidence="2">R3-111a-1</strain>
    </source>
</reference>
<reference evidence="2" key="3">
    <citation type="submission" date="2010-09" db="EMBL/GenBank/DDBJ databases">
        <title>Annotation of Gaeumannomyces graminis var. tritici R3-111a-1.</title>
        <authorList>
            <consortium name="The Broad Institute Genome Sequencing Platform"/>
            <person name="Ma L.-J."/>
            <person name="Dead R."/>
            <person name="Young S.K."/>
            <person name="Zeng Q."/>
            <person name="Gargeya S."/>
            <person name="Fitzgerald M."/>
            <person name="Haas B."/>
            <person name="Abouelleil A."/>
            <person name="Alvarado L."/>
            <person name="Arachchi H.M."/>
            <person name="Berlin A."/>
            <person name="Brown A."/>
            <person name="Chapman S.B."/>
            <person name="Chen Z."/>
            <person name="Dunbar C."/>
            <person name="Freedman E."/>
            <person name="Gearin G."/>
            <person name="Gellesch M."/>
            <person name="Goldberg J."/>
            <person name="Griggs A."/>
            <person name="Gujja S."/>
            <person name="Heiman D."/>
            <person name="Howarth C."/>
            <person name="Larson L."/>
            <person name="Lui A."/>
            <person name="MacDonald P.J.P."/>
            <person name="Mehta T."/>
            <person name="Montmayeur A."/>
            <person name="Murphy C."/>
            <person name="Neiman D."/>
            <person name="Pearson M."/>
            <person name="Priest M."/>
            <person name="Roberts A."/>
            <person name="Saif S."/>
            <person name="Shea T."/>
            <person name="Shenoy N."/>
            <person name="Sisk P."/>
            <person name="Stolte C."/>
            <person name="Sykes S."/>
            <person name="Yandava C."/>
            <person name="Wortman J."/>
            <person name="Nusbaum C."/>
            <person name="Birren B."/>
        </authorList>
    </citation>
    <scope>NUCLEOTIDE SEQUENCE</scope>
    <source>
        <strain evidence="2">R3-111a-1</strain>
    </source>
</reference>
<reference evidence="4" key="1">
    <citation type="submission" date="2010-07" db="EMBL/GenBank/DDBJ databases">
        <title>The genome sequence of Gaeumannomyces graminis var. tritici strain R3-111a-1.</title>
        <authorList>
            <consortium name="The Broad Institute Genome Sequencing Platform"/>
            <person name="Ma L.-J."/>
            <person name="Dead R."/>
            <person name="Young S."/>
            <person name="Zeng Q."/>
            <person name="Koehrsen M."/>
            <person name="Alvarado L."/>
            <person name="Berlin A."/>
            <person name="Chapman S.B."/>
            <person name="Chen Z."/>
            <person name="Freedman E."/>
            <person name="Gellesch M."/>
            <person name="Goldberg J."/>
            <person name="Griggs A."/>
            <person name="Gujja S."/>
            <person name="Heilman E.R."/>
            <person name="Heiman D."/>
            <person name="Hepburn T."/>
            <person name="Howarth C."/>
            <person name="Jen D."/>
            <person name="Larson L."/>
            <person name="Mehta T."/>
            <person name="Neiman D."/>
            <person name="Pearson M."/>
            <person name="Roberts A."/>
            <person name="Saif S."/>
            <person name="Shea T."/>
            <person name="Shenoy N."/>
            <person name="Sisk P."/>
            <person name="Stolte C."/>
            <person name="Sykes S."/>
            <person name="Walk T."/>
            <person name="White J."/>
            <person name="Yandava C."/>
            <person name="Haas B."/>
            <person name="Nusbaum C."/>
            <person name="Birren B."/>
        </authorList>
    </citation>
    <scope>NUCLEOTIDE SEQUENCE [LARGE SCALE GENOMIC DNA]</scope>
    <source>
        <strain evidence="4">R3-111a-1</strain>
    </source>
</reference>
<evidence type="ECO:0000313" key="3">
    <source>
        <dbReference type="EnsemblFungi" id="EJT72856"/>
    </source>
</evidence>
<sequence length="314" mass="35222">MNLSTSLEPDEALNPYQTPSNLSQQPTEQRKEQTPNNHVIMFNERLVFGFRQIGGPHIMNGLWEPTTASQKDVQPVIDKVKKQLARPGARLSRPEEVQTLGIDGWVMMGSQMGLVYTFSDQYEPVSLAHEMATTPRPSRKDRVDLAGRIANTARSLHVHHQINHPALRCGSFVYLRHKATGKYNGPYLLDWSQRPAGPSLYQHPGYDDGSGGTKPAALWVDQAYALIMVLSEIVAWRPMNEPPPGIGGKALRDARAQRETELKKGNWSAFPWALERLVGRSSEYHEKASHANVKWFYDKLCDAISSQPLEEGMA</sequence>
<dbReference type="EMBL" id="GL385399">
    <property type="protein sequence ID" value="EJT72856.1"/>
    <property type="molecule type" value="Genomic_DNA"/>
</dbReference>
<evidence type="ECO:0000313" key="4">
    <source>
        <dbReference type="Proteomes" id="UP000006039"/>
    </source>
</evidence>
<reference evidence="3" key="4">
    <citation type="journal article" date="2015" name="G3 (Bethesda)">
        <title>Genome sequences of three phytopathogenic species of the Magnaporthaceae family of fungi.</title>
        <authorList>
            <person name="Okagaki L.H."/>
            <person name="Nunes C.C."/>
            <person name="Sailsbery J."/>
            <person name="Clay B."/>
            <person name="Brown D."/>
            <person name="John T."/>
            <person name="Oh Y."/>
            <person name="Young N."/>
            <person name="Fitzgerald M."/>
            <person name="Haas B.J."/>
            <person name="Zeng Q."/>
            <person name="Young S."/>
            <person name="Adiconis X."/>
            <person name="Fan L."/>
            <person name="Levin J.Z."/>
            <person name="Mitchell T.K."/>
            <person name="Okubara P.A."/>
            <person name="Farman M.L."/>
            <person name="Kohn L.M."/>
            <person name="Birren B."/>
            <person name="Ma L.-J."/>
            <person name="Dean R.A."/>
        </authorList>
    </citation>
    <scope>NUCLEOTIDE SEQUENCE</scope>
    <source>
        <strain evidence="3">R3-111a-1</strain>
    </source>
</reference>
<protein>
    <recommendedName>
        <fullName evidence="5">Protein kinase domain-containing protein</fullName>
    </recommendedName>
</protein>
<accession>J3P873</accession>
<reference evidence="3" key="5">
    <citation type="submission" date="2018-04" db="UniProtKB">
        <authorList>
            <consortium name="EnsemblFungi"/>
        </authorList>
    </citation>
    <scope>IDENTIFICATION</scope>
    <source>
        <strain evidence="3">R3-111a-1</strain>
    </source>
</reference>
<feature type="region of interest" description="Disordered" evidence="1">
    <location>
        <begin position="1"/>
        <end position="37"/>
    </location>
</feature>
<organism evidence="2">
    <name type="scientific">Gaeumannomyces tritici (strain R3-111a-1)</name>
    <name type="common">Wheat and barley take-all root rot fungus</name>
    <name type="synonym">Gaeumannomyces graminis var. tritici</name>
    <dbReference type="NCBI Taxonomy" id="644352"/>
    <lineage>
        <taxon>Eukaryota</taxon>
        <taxon>Fungi</taxon>
        <taxon>Dikarya</taxon>
        <taxon>Ascomycota</taxon>
        <taxon>Pezizomycotina</taxon>
        <taxon>Sordariomycetes</taxon>
        <taxon>Sordariomycetidae</taxon>
        <taxon>Magnaporthales</taxon>
        <taxon>Magnaporthaceae</taxon>
        <taxon>Gaeumannomyces</taxon>
    </lineage>
</organism>
<evidence type="ECO:0008006" key="5">
    <source>
        <dbReference type="Google" id="ProtNLM"/>
    </source>
</evidence>
<dbReference type="OrthoDB" id="1911848at2759"/>
<name>J3P873_GAET3</name>
<keyword evidence="4" id="KW-1185">Reference proteome</keyword>
<dbReference type="HOGENOM" id="CLU_1042218_0_0_1"/>
<dbReference type="eggNOG" id="ENOG502T3BF">
    <property type="taxonomic scope" value="Eukaryota"/>
</dbReference>
<dbReference type="GeneID" id="20350166"/>
<dbReference type="RefSeq" id="XP_009225830.1">
    <property type="nucleotide sequence ID" value="XM_009227566.1"/>
</dbReference>
<proteinExistence type="predicted"/>
<evidence type="ECO:0000313" key="2">
    <source>
        <dbReference type="EMBL" id="EJT72856.1"/>
    </source>
</evidence>
<dbReference type="Proteomes" id="UP000006039">
    <property type="component" value="Unassembled WGS sequence"/>
</dbReference>
<feature type="compositionally biased region" description="Polar residues" evidence="1">
    <location>
        <begin position="15"/>
        <end position="27"/>
    </location>
</feature>
<evidence type="ECO:0000256" key="1">
    <source>
        <dbReference type="SAM" id="MobiDB-lite"/>
    </source>
</evidence>